<protein>
    <submittedName>
        <fullName evidence="2">Uncharacterized protein</fullName>
    </submittedName>
</protein>
<dbReference type="OrthoDB" id="2534116at2759"/>
<feature type="region of interest" description="Disordered" evidence="1">
    <location>
        <begin position="1"/>
        <end position="39"/>
    </location>
</feature>
<dbReference type="EMBL" id="MCGR01000007">
    <property type="protein sequence ID" value="ORY89135.1"/>
    <property type="molecule type" value="Genomic_DNA"/>
</dbReference>
<evidence type="ECO:0000313" key="3">
    <source>
        <dbReference type="Proteomes" id="UP000193467"/>
    </source>
</evidence>
<feature type="compositionally biased region" description="Basic residues" evidence="1">
    <location>
        <begin position="1"/>
        <end position="12"/>
    </location>
</feature>
<proteinExistence type="predicted"/>
<name>A0A1Y2G0Z5_9BASI</name>
<dbReference type="STRING" id="106004.A0A1Y2G0Z5"/>
<feature type="compositionally biased region" description="Low complexity" evidence="1">
    <location>
        <begin position="14"/>
        <end position="30"/>
    </location>
</feature>
<evidence type="ECO:0000256" key="1">
    <source>
        <dbReference type="SAM" id="MobiDB-lite"/>
    </source>
</evidence>
<keyword evidence="3" id="KW-1185">Reference proteome</keyword>
<feature type="region of interest" description="Disordered" evidence="1">
    <location>
        <begin position="358"/>
        <end position="383"/>
    </location>
</feature>
<organism evidence="2 3">
    <name type="scientific">Leucosporidium creatinivorum</name>
    <dbReference type="NCBI Taxonomy" id="106004"/>
    <lineage>
        <taxon>Eukaryota</taxon>
        <taxon>Fungi</taxon>
        <taxon>Dikarya</taxon>
        <taxon>Basidiomycota</taxon>
        <taxon>Pucciniomycotina</taxon>
        <taxon>Microbotryomycetes</taxon>
        <taxon>Leucosporidiales</taxon>
        <taxon>Leucosporidium</taxon>
    </lineage>
</organism>
<dbReference type="InParanoid" id="A0A1Y2G0Z5"/>
<sequence>MAPKPRGLKASKKATPAFDPSAAAAPVASTSDEKSVERTMPLDQDHLSISDLFELRLTVLDELLANGDADKQEEARGMLRGILHGAEVLLELLPEDYQDLDPNDDDEETKKLAALGLANDMAQSFLFYLQGFALHELASILPPPEPLAHSAVSSAQGAKKRKVDLSEPTDPAVWLDEATEKFEAALEIVNEDEGTLWTLMVIGGLVRSNAERGALAIKRGDTETADDCMGKGHESYLDGTTLDSIGSYGHSSFDTAEFLVEYGDPITAFLGGISALIAFVEAADPLDGDQRLGILSQVNEVLAEQTEHLEGELKKNDNFGKDGKLQEQGKKWQFEISAVVADGLLAQFVMLEDSVEAEFRPDEDEDAENEEDGEGEVTPLPVDAESVKGAREAGQKAIDALRRSINLSAELPDAKQVKTLQLAQYKKLEEAYLVYSALFNPDDVEGTKKVEDELAQVRKDGGLEVEEAGEKTEEEEGEEKN</sequence>
<reference evidence="2 3" key="1">
    <citation type="submission" date="2016-07" db="EMBL/GenBank/DDBJ databases">
        <title>Pervasive Adenine N6-methylation of Active Genes in Fungi.</title>
        <authorList>
            <consortium name="DOE Joint Genome Institute"/>
            <person name="Mondo S.J."/>
            <person name="Dannebaum R.O."/>
            <person name="Kuo R.C."/>
            <person name="Labutti K."/>
            <person name="Haridas S."/>
            <person name="Kuo A."/>
            <person name="Salamov A."/>
            <person name="Ahrendt S.R."/>
            <person name="Lipzen A."/>
            <person name="Sullivan W."/>
            <person name="Andreopoulos W.B."/>
            <person name="Clum A."/>
            <person name="Lindquist E."/>
            <person name="Daum C."/>
            <person name="Ramamoorthy G.K."/>
            <person name="Gryganskyi A."/>
            <person name="Culley D."/>
            <person name="Magnuson J.K."/>
            <person name="James T.Y."/>
            <person name="O'Malley M.A."/>
            <person name="Stajich J.E."/>
            <person name="Spatafora J.W."/>
            <person name="Visel A."/>
            <person name="Grigoriev I.V."/>
        </authorList>
    </citation>
    <scope>NUCLEOTIDE SEQUENCE [LARGE SCALE GENOMIC DNA]</scope>
    <source>
        <strain evidence="2 3">62-1032</strain>
    </source>
</reference>
<gene>
    <name evidence="2" type="ORF">BCR35DRAFT_300957</name>
</gene>
<feature type="compositionally biased region" description="Acidic residues" evidence="1">
    <location>
        <begin position="463"/>
        <end position="481"/>
    </location>
</feature>
<feature type="compositionally biased region" description="Acidic residues" evidence="1">
    <location>
        <begin position="358"/>
        <end position="375"/>
    </location>
</feature>
<dbReference type="AlphaFoldDB" id="A0A1Y2G0Z5"/>
<comment type="caution">
    <text evidence="2">The sequence shown here is derived from an EMBL/GenBank/DDBJ whole genome shotgun (WGS) entry which is preliminary data.</text>
</comment>
<feature type="region of interest" description="Disordered" evidence="1">
    <location>
        <begin position="456"/>
        <end position="481"/>
    </location>
</feature>
<dbReference type="Proteomes" id="UP000193467">
    <property type="component" value="Unassembled WGS sequence"/>
</dbReference>
<evidence type="ECO:0000313" key="2">
    <source>
        <dbReference type="EMBL" id="ORY89135.1"/>
    </source>
</evidence>
<accession>A0A1Y2G0Z5</accession>